<protein>
    <submittedName>
        <fullName evidence="2">Uncharacterized protein</fullName>
    </submittedName>
</protein>
<feature type="compositionally biased region" description="Low complexity" evidence="1">
    <location>
        <begin position="77"/>
        <end position="88"/>
    </location>
</feature>
<proteinExistence type="predicted"/>
<feature type="region of interest" description="Disordered" evidence="1">
    <location>
        <begin position="67"/>
        <end position="89"/>
    </location>
</feature>
<dbReference type="EnsemblPlants" id="OB03G19410.1">
    <property type="protein sequence ID" value="OB03G19410.1"/>
    <property type="gene ID" value="OB03G19410"/>
</dbReference>
<evidence type="ECO:0000313" key="3">
    <source>
        <dbReference type="Proteomes" id="UP000006038"/>
    </source>
</evidence>
<name>J3LLL5_ORYBR</name>
<sequence>MAMRVEEEAEAEESAPAAAFLRRIMACGPSAWRAPTSASSSLVAAEAGGVEIMSVLPGYQRIPSAYGTALPDDADDGASGARSSSSPACLPRGSWLLWGALTRAVQRGWHRGDEEAEATAKESSWRRAPDRRWPVQGWC</sequence>
<accession>J3LLL5</accession>
<dbReference type="OMA" id="WHRGDEE"/>
<dbReference type="AlphaFoldDB" id="J3LLL5"/>
<organism evidence="2">
    <name type="scientific">Oryza brachyantha</name>
    <name type="common">malo sina</name>
    <dbReference type="NCBI Taxonomy" id="4533"/>
    <lineage>
        <taxon>Eukaryota</taxon>
        <taxon>Viridiplantae</taxon>
        <taxon>Streptophyta</taxon>
        <taxon>Embryophyta</taxon>
        <taxon>Tracheophyta</taxon>
        <taxon>Spermatophyta</taxon>
        <taxon>Magnoliopsida</taxon>
        <taxon>Liliopsida</taxon>
        <taxon>Poales</taxon>
        <taxon>Poaceae</taxon>
        <taxon>BOP clade</taxon>
        <taxon>Oryzoideae</taxon>
        <taxon>Oryzeae</taxon>
        <taxon>Oryzinae</taxon>
        <taxon>Oryza</taxon>
    </lineage>
</organism>
<evidence type="ECO:0000313" key="2">
    <source>
        <dbReference type="EnsemblPlants" id="OB03G19410.1"/>
    </source>
</evidence>
<keyword evidence="3" id="KW-1185">Reference proteome</keyword>
<evidence type="ECO:0000256" key="1">
    <source>
        <dbReference type="SAM" id="MobiDB-lite"/>
    </source>
</evidence>
<dbReference type="Gramene" id="OB03G19410.1">
    <property type="protein sequence ID" value="OB03G19410.1"/>
    <property type="gene ID" value="OB03G19410"/>
</dbReference>
<dbReference type="Proteomes" id="UP000006038">
    <property type="component" value="Chromosome 3"/>
</dbReference>
<reference evidence="2" key="1">
    <citation type="journal article" date="2013" name="Nat. Commun.">
        <title>Whole-genome sequencing of Oryza brachyantha reveals mechanisms underlying Oryza genome evolution.</title>
        <authorList>
            <person name="Chen J."/>
            <person name="Huang Q."/>
            <person name="Gao D."/>
            <person name="Wang J."/>
            <person name="Lang Y."/>
            <person name="Liu T."/>
            <person name="Li B."/>
            <person name="Bai Z."/>
            <person name="Luis Goicoechea J."/>
            <person name="Liang C."/>
            <person name="Chen C."/>
            <person name="Zhang W."/>
            <person name="Sun S."/>
            <person name="Liao Y."/>
            <person name="Zhang X."/>
            <person name="Yang L."/>
            <person name="Song C."/>
            <person name="Wang M."/>
            <person name="Shi J."/>
            <person name="Liu G."/>
            <person name="Liu J."/>
            <person name="Zhou H."/>
            <person name="Zhou W."/>
            <person name="Yu Q."/>
            <person name="An N."/>
            <person name="Chen Y."/>
            <person name="Cai Q."/>
            <person name="Wang B."/>
            <person name="Liu B."/>
            <person name="Min J."/>
            <person name="Huang Y."/>
            <person name="Wu H."/>
            <person name="Li Z."/>
            <person name="Zhang Y."/>
            <person name="Yin Y."/>
            <person name="Song W."/>
            <person name="Jiang J."/>
            <person name="Jackson S.A."/>
            <person name="Wing R.A."/>
            <person name="Wang J."/>
            <person name="Chen M."/>
        </authorList>
    </citation>
    <scope>NUCLEOTIDE SEQUENCE [LARGE SCALE GENOMIC DNA]</scope>
    <source>
        <strain evidence="2">cv. IRGC 101232</strain>
    </source>
</reference>
<dbReference type="HOGENOM" id="CLU_121667_0_0_1"/>
<reference evidence="2" key="2">
    <citation type="submission" date="2013-04" db="UniProtKB">
        <authorList>
            <consortium name="EnsemblPlants"/>
        </authorList>
    </citation>
    <scope>IDENTIFICATION</scope>
</reference>